<dbReference type="HOGENOM" id="CLU_642481_0_0_1"/>
<evidence type="ECO:0000313" key="1">
    <source>
        <dbReference type="EMBL" id="KDQ08374.1"/>
    </source>
</evidence>
<sequence length="427" mass="46478">MQAATPGSTYPRATPNFWSASAEGAAESVLYPALISFSEDATDARCPLLALFKPAVPDADALSSLPRPVNFTPLAPLHLSRDQLAAVHTYTLRVILTTTNSESDTRRAAITQGSAPYHLTPMSPSWELASGSGIIGGHMQGTEGLVDWVRVMSPEQLDDETRSSVAYGMRYLNQLLLVRQHDSKLPYAPGESLSLQALTSREANPDYNLESLELMGDASMEFKRCVAAFHATSTTPSIFFVINVELRHLSKEAGLPSYLAHDTQSFAASSWGDEYVTQAGVSTLSHFIPNKGVGDLMEAHFAAVLKSSGQGAAFEALKQMGVSLPVDETWEEMHAAILGELSNLATSDAEPSPVRVFIEAKAGQPLANPKTSDNVIRCGKAKVWKTLGFVAFKILFVRNRTTSNVFGARSYSRSLIHRYFRVSQRHR</sequence>
<dbReference type="InParanoid" id="A0A067LYR0"/>
<proteinExistence type="predicted"/>
<dbReference type="GO" id="GO:0004525">
    <property type="term" value="F:ribonuclease III activity"/>
    <property type="evidence" value="ECO:0007669"/>
    <property type="project" value="InterPro"/>
</dbReference>
<gene>
    <name evidence="1" type="ORF">BOTBODRAFT_567374</name>
</gene>
<dbReference type="SUPFAM" id="SSF69065">
    <property type="entry name" value="RNase III domain-like"/>
    <property type="match status" value="1"/>
</dbReference>
<evidence type="ECO:0008006" key="3">
    <source>
        <dbReference type="Google" id="ProtNLM"/>
    </source>
</evidence>
<name>A0A067LYR0_BOTB1</name>
<accession>A0A067LYR0</accession>
<dbReference type="AlphaFoldDB" id="A0A067LYR0"/>
<dbReference type="Proteomes" id="UP000027195">
    <property type="component" value="Unassembled WGS sequence"/>
</dbReference>
<dbReference type="GO" id="GO:0006396">
    <property type="term" value="P:RNA processing"/>
    <property type="evidence" value="ECO:0007669"/>
    <property type="project" value="InterPro"/>
</dbReference>
<keyword evidence="2" id="KW-1185">Reference proteome</keyword>
<dbReference type="Gene3D" id="1.10.1520.10">
    <property type="entry name" value="Ribonuclease III domain"/>
    <property type="match status" value="1"/>
</dbReference>
<dbReference type="InterPro" id="IPR036389">
    <property type="entry name" value="RNase_III_sf"/>
</dbReference>
<reference evidence="2" key="1">
    <citation type="journal article" date="2014" name="Proc. Natl. Acad. Sci. U.S.A.">
        <title>Extensive sampling of basidiomycete genomes demonstrates inadequacy of the white-rot/brown-rot paradigm for wood decay fungi.</title>
        <authorList>
            <person name="Riley R."/>
            <person name="Salamov A.A."/>
            <person name="Brown D.W."/>
            <person name="Nagy L.G."/>
            <person name="Floudas D."/>
            <person name="Held B.W."/>
            <person name="Levasseur A."/>
            <person name="Lombard V."/>
            <person name="Morin E."/>
            <person name="Otillar R."/>
            <person name="Lindquist E.A."/>
            <person name="Sun H."/>
            <person name="LaButti K.M."/>
            <person name="Schmutz J."/>
            <person name="Jabbour D."/>
            <person name="Luo H."/>
            <person name="Baker S.E."/>
            <person name="Pisabarro A.G."/>
            <person name="Walton J.D."/>
            <person name="Blanchette R.A."/>
            <person name="Henrissat B."/>
            <person name="Martin F."/>
            <person name="Cullen D."/>
            <person name="Hibbett D.S."/>
            <person name="Grigoriev I.V."/>
        </authorList>
    </citation>
    <scope>NUCLEOTIDE SEQUENCE [LARGE SCALE GENOMIC DNA]</scope>
    <source>
        <strain evidence="2">FD-172 SS1</strain>
    </source>
</reference>
<evidence type="ECO:0000313" key="2">
    <source>
        <dbReference type="Proteomes" id="UP000027195"/>
    </source>
</evidence>
<protein>
    <recommendedName>
        <fullName evidence="3">RNase III domain-containing protein</fullName>
    </recommendedName>
</protein>
<organism evidence="1 2">
    <name type="scientific">Botryobasidium botryosum (strain FD-172 SS1)</name>
    <dbReference type="NCBI Taxonomy" id="930990"/>
    <lineage>
        <taxon>Eukaryota</taxon>
        <taxon>Fungi</taxon>
        <taxon>Dikarya</taxon>
        <taxon>Basidiomycota</taxon>
        <taxon>Agaricomycotina</taxon>
        <taxon>Agaricomycetes</taxon>
        <taxon>Cantharellales</taxon>
        <taxon>Botryobasidiaceae</taxon>
        <taxon>Botryobasidium</taxon>
    </lineage>
</organism>
<dbReference type="EMBL" id="KL198091">
    <property type="protein sequence ID" value="KDQ08374.1"/>
    <property type="molecule type" value="Genomic_DNA"/>
</dbReference>